<gene>
    <name evidence="1" type="ORF">SERIO_v1c03350</name>
</gene>
<name>A0A0H3XM33_9MOLU</name>
<evidence type="ECO:0000313" key="2">
    <source>
        <dbReference type="Proteomes" id="UP000035661"/>
    </source>
</evidence>
<sequence length="162" mass="19336">MMVWDYYFIFDSNGIDQTLRCICKSEKDAVEALQDCYLDNKYNEDVIKQISFCLVFSYDSTTETYEFNKRETQSFIDNLPLCKQCNRIRNKLNNEGICSECENELIGLETFKCDLCKKRRITRDDFDRELFGKLILENKTYTICFKCAEENYKPFKKERAVK</sequence>
<protein>
    <submittedName>
        <fullName evidence="1">Uncharacterized protein</fullName>
    </submittedName>
</protein>
<keyword evidence="2" id="KW-1185">Reference proteome</keyword>
<dbReference type="AlphaFoldDB" id="A0A0H3XM33"/>
<dbReference type="STRING" id="315358.SERIO_v1c03350"/>
<reference evidence="1 2" key="1">
    <citation type="journal article" date="2015" name="Genome Biol. Evol.">
        <title>Found and Lost: The Fates of Horizontally Acquired Genes in Arthropod-Symbiotic Spiroplasma.</title>
        <authorList>
            <person name="Lo W.S."/>
            <person name="Gasparich G.E."/>
            <person name="Kuo C.H."/>
        </authorList>
    </citation>
    <scope>NUCLEOTIDE SEQUENCE [LARGE SCALE GENOMIC DNA]</scope>
    <source>
        <strain evidence="2">TDA-040725-5</strain>
    </source>
</reference>
<dbReference type="PATRIC" id="fig|743698.3.peg.336"/>
<dbReference type="KEGG" id="seri:SERIO_v1c03350"/>
<organism evidence="1 2">
    <name type="scientific">Spiroplasma eriocheiris</name>
    <dbReference type="NCBI Taxonomy" id="315358"/>
    <lineage>
        <taxon>Bacteria</taxon>
        <taxon>Bacillati</taxon>
        <taxon>Mycoplasmatota</taxon>
        <taxon>Mollicutes</taxon>
        <taxon>Entomoplasmatales</taxon>
        <taxon>Spiroplasmataceae</taxon>
        <taxon>Spiroplasma</taxon>
    </lineage>
</organism>
<reference evidence="2" key="2">
    <citation type="submission" date="2015-06" db="EMBL/GenBank/DDBJ databases">
        <title>Complete genome sequence of Spiroplasma eriocheiris TDA-040725-5 (DSM 21848).</title>
        <authorList>
            <person name="Lo W.-S."/>
            <person name="Kuo C.-H."/>
        </authorList>
    </citation>
    <scope>NUCLEOTIDE SEQUENCE [LARGE SCALE GENOMIC DNA]</scope>
    <source>
        <strain evidence="2">TDA-040725-5</strain>
    </source>
</reference>
<dbReference type="EMBL" id="CP011856">
    <property type="protein sequence ID" value="AKM53917.1"/>
    <property type="molecule type" value="Genomic_DNA"/>
</dbReference>
<evidence type="ECO:0000313" key="1">
    <source>
        <dbReference type="EMBL" id="AKM53917.1"/>
    </source>
</evidence>
<proteinExistence type="predicted"/>
<accession>A0A0H3XM33</accession>
<dbReference type="RefSeq" id="WP_236682168.1">
    <property type="nucleotide sequence ID" value="NZ_CP011856.1"/>
</dbReference>
<dbReference type="Proteomes" id="UP000035661">
    <property type="component" value="Chromosome"/>
</dbReference>